<comment type="caution">
    <text evidence="1">The sequence shown here is derived from an EMBL/GenBank/DDBJ whole genome shotgun (WGS) entry which is preliminary data.</text>
</comment>
<dbReference type="RefSeq" id="WP_219506717.1">
    <property type="nucleotide sequence ID" value="NZ_JAHXDN010000007.1"/>
</dbReference>
<dbReference type="Proteomes" id="UP001138661">
    <property type="component" value="Unassembled WGS sequence"/>
</dbReference>
<gene>
    <name evidence="1" type="ORF">KX928_21205</name>
</gene>
<accession>A0A9X1FY74</accession>
<evidence type="ECO:0000313" key="2">
    <source>
        <dbReference type="Proteomes" id="UP001138661"/>
    </source>
</evidence>
<dbReference type="AlphaFoldDB" id="A0A9X1FY74"/>
<evidence type="ECO:0000313" key="1">
    <source>
        <dbReference type="EMBL" id="MBW4710315.1"/>
    </source>
</evidence>
<protein>
    <recommendedName>
        <fullName evidence="3">Gamma-glutamyl kinase</fullName>
    </recommendedName>
</protein>
<evidence type="ECO:0008006" key="3">
    <source>
        <dbReference type="Google" id="ProtNLM"/>
    </source>
</evidence>
<organism evidence="1 2">
    <name type="scientific">Roseobacter insulae</name>
    <dbReference type="NCBI Taxonomy" id="2859783"/>
    <lineage>
        <taxon>Bacteria</taxon>
        <taxon>Pseudomonadati</taxon>
        <taxon>Pseudomonadota</taxon>
        <taxon>Alphaproteobacteria</taxon>
        <taxon>Rhodobacterales</taxon>
        <taxon>Roseobacteraceae</taxon>
        <taxon>Roseobacter</taxon>
    </lineage>
</organism>
<dbReference type="EMBL" id="JAHXDN010000007">
    <property type="protein sequence ID" value="MBW4710315.1"/>
    <property type="molecule type" value="Genomic_DNA"/>
</dbReference>
<reference evidence="1" key="1">
    <citation type="submission" date="2021-07" db="EMBL/GenBank/DDBJ databases">
        <title>Roseobacter insulae sp. nov., isolated from a tidal flat.</title>
        <authorList>
            <person name="Park S."/>
            <person name="Yoon J.-H."/>
        </authorList>
    </citation>
    <scope>NUCLEOTIDE SEQUENCE</scope>
    <source>
        <strain evidence="1">YSTF-M11</strain>
    </source>
</reference>
<keyword evidence="2" id="KW-1185">Reference proteome</keyword>
<proteinExistence type="predicted"/>
<name>A0A9X1FY74_9RHOB</name>
<sequence>MLIFLDKQLVYLATPKTGTTAVETALRPRAEILFAKGRKHINAQRYRKKIAPFIEDTFNCRPQTVASMREPVEQIRSWYRYRARPQQDGNPKSTKGMSFDDFVMEVASGAPREFARIGSQYAFLSDSNGNLLVDHLFAYERQPRFRNFLSNRLEVPVELPQKNVSPTVDAPLSDEVYRYLRDVRAAEFELYDQLLAADGYLKSDLLG</sequence>